<feature type="region of interest" description="Disordered" evidence="1">
    <location>
        <begin position="269"/>
        <end position="297"/>
    </location>
</feature>
<accession>A0A8T0I6V1</accession>
<feature type="compositionally biased region" description="Low complexity" evidence="1">
    <location>
        <begin position="172"/>
        <end position="188"/>
    </location>
</feature>
<dbReference type="AlphaFoldDB" id="A0A8T0I6V1"/>
<proteinExistence type="predicted"/>
<dbReference type="EMBL" id="CM026424">
    <property type="protein sequence ID" value="KAG0579234.1"/>
    <property type="molecule type" value="Genomic_DNA"/>
</dbReference>
<name>A0A8T0I6V1_CERPU</name>
<organism evidence="3 4">
    <name type="scientific">Ceratodon purpureus</name>
    <name type="common">Fire moss</name>
    <name type="synonym">Dicranum purpureum</name>
    <dbReference type="NCBI Taxonomy" id="3225"/>
    <lineage>
        <taxon>Eukaryota</taxon>
        <taxon>Viridiplantae</taxon>
        <taxon>Streptophyta</taxon>
        <taxon>Embryophyta</taxon>
        <taxon>Bryophyta</taxon>
        <taxon>Bryophytina</taxon>
        <taxon>Bryopsida</taxon>
        <taxon>Dicranidae</taxon>
        <taxon>Pseudoditrichales</taxon>
        <taxon>Ditrichaceae</taxon>
        <taxon>Ceratodon</taxon>
    </lineage>
</organism>
<feature type="region of interest" description="Disordered" evidence="1">
    <location>
        <begin position="1"/>
        <end position="234"/>
    </location>
</feature>
<feature type="region of interest" description="Disordered" evidence="1">
    <location>
        <begin position="354"/>
        <end position="400"/>
    </location>
</feature>
<feature type="compositionally biased region" description="Polar residues" evidence="1">
    <location>
        <begin position="30"/>
        <end position="48"/>
    </location>
</feature>
<evidence type="ECO:0000259" key="2">
    <source>
        <dbReference type="Pfam" id="PF21743"/>
    </source>
</evidence>
<feature type="compositionally biased region" description="Basic residues" evidence="1">
    <location>
        <begin position="391"/>
        <end position="400"/>
    </location>
</feature>
<comment type="caution">
    <text evidence="3">The sequence shown here is derived from an EMBL/GenBank/DDBJ whole genome shotgun (WGS) entry which is preliminary data.</text>
</comment>
<reference evidence="3" key="1">
    <citation type="submission" date="2020-06" db="EMBL/GenBank/DDBJ databases">
        <title>WGS assembly of Ceratodon purpureus strain R40.</title>
        <authorList>
            <person name="Carey S.B."/>
            <person name="Jenkins J."/>
            <person name="Shu S."/>
            <person name="Lovell J.T."/>
            <person name="Sreedasyam A."/>
            <person name="Maumus F."/>
            <person name="Tiley G.P."/>
            <person name="Fernandez-Pozo N."/>
            <person name="Barry K."/>
            <person name="Chen C."/>
            <person name="Wang M."/>
            <person name="Lipzen A."/>
            <person name="Daum C."/>
            <person name="Saski C.A."/>
            <person name="Payton A.C."/>
            <person name="Mcbreen J.C."/>
            <person name="Conrad R.E."/>
            <person name="Kollar L.M."/>
            <person name="Olsson S."/>
            <person name="Huttunen S."/>
            <person name="Landis J.B."/>
            <person name="Wickett N.J."/>
            <person name="Johnson M.G."/>
            <person name="Rensing S.A."/>
            <person name="Grimwood J."/>
            <person name="Schmutz J."/>
            <person name="Mcdaniel S.F."/>
        </authorList>
    </citation>
    <scope>NUCLEOTIDE SEQUENCE</scope>
    <source>
        <strain evidence="3">R40</strain>
    </source>
</reference>
<evidence type="ECO:0000313" key="4">
    <source>
        <dbReference type="Proteomes" id="UP000822688"/>
    </source>
</evidence>
<feature type="compositionally biased region" description="Basic residues" evidence="1">
    <location>
        <begin position="131"/>
        <end position="140"/>
    </location>
</feature>
<evidence type="ECO:0000256" key="1">
    <source>
        <dbReference type="SAM" id="MobiDB-lite"/>
    </source>
</evidence>
<keyword evidence="4" id="KW-1185">Reference proteome</keyword>
<dbReference type="Proteomes" id="UP000822688">
    <property type="component" value="Chromosome 4"/>
</dbReference>
<feature type="domain" description="PTM/DIR17-like Tudor" evidence="2">
    <location>
        <begin position="302"/>
        <end position="350"/>
    </location>
</feature>
<dbReference type="InterPro" id="IPR047365">
    <property type="entry name" value="Tudor_AtPTM-like"/>
</dbReference>
<dbReference type="OrthoDB" id="168165at2759"/>
<feature type="compositionally biased region" description="Basic and acidic residues" evidence="1">
    <location>
        <begin position="274"/>
        <end position="291"/>
    </location>
</feature>
<feature type="compositionally biased region" description="Low complexity" evidence="1">
    <location>
        <begin position="84"/>
        <end position="96"/>
    </location>
</feature>
<gene>
    <name evidence="3" type="ORF">KC19_4G083900</name>
</gene>
<dbReference type="Pfam" id="PF21743">
    <property type="entry name" value="PTM_DIR17_Tudor"/>
    <property type="match status" value="1"/>
</dbReference>
<protein>
    <recommendedName>
        <fullName evidence="2">PTM/DIR17-like Tudor domain-containing protein</fullName>
    </recommendedName>
</protein>
<sequence length="400" mass="43856">MGQTWSKFMPGHTEAGNSPPVPETEIGPSQDPSAPQSEASTEASSSVPLYQGGPFSVAGADVELSSLKDDESDEERDQERGKETQTTPTPTPSTSQHLSPLQAFLKGPEKAHLKKSQASPSTACNRVPQKVFHRKSRAFKQPRISPPPAVSCLNQHHAPKLVPEAAKRVRTQQESSTPSPSQFSPSQIPDEDALHLAEVDDDGETASQSLLPEPEDDVKIESATEGEELMQPLHSSSQKLLLFELDRKRKAPAGLPSLAVECMGASRMKLKARTSQEKSRGNSEGGPRKTVVDLGGGEAAVGRRMKKVIGSRGISEGHVASYDVFSRLYQIEYDNGKEETMEWLELEPCLVEQSKTTSAPVEEMKGTPTLRKSQRNAPRTKKVEEFVYTKRQVRGRRRKK</sequence>
<evidence type="ECO:0000313" key="3">
    <source>
        <dbReference type="EMBL" id="KAG0579234.1"/>
    </source>
</evidence>